<proteinExistence type="predicted"/>
<organism evidence="4">
    <name type="scientific">Fundidesulfovibrio putealis</name>
    <dbReference type="NCBI Taxonomy" id="270496"/>
    <lineage>
        <taxon>Bacteria</taxon>
        <taxon>Pseudomonadati</taxon>
        <taxon>Thermodesulfobacteriota</taxon>
        <taxon>Desulfovibrionia</taxon>
        <taxon>Desulfovibrionales</taxon>
        <taxon>Desulfovibrionaceae</taxon>
        <taxon>Fundidesulfovibrio</taxon>
    </lineage>
</organism>
<dbReference type="GO" id="GO:0016491">
    <property type="term" value="F:oxidoreductase activity"/>
    <property type="evidence" value="ECO:0007669"/>
    <property type="project" value="UniProtKB-KW"/>
</dbReference>
<dbReference type="PANTHER" id="PTHR43818:SF11">
    <property type="entry name" value="BCDNA.GH03377"/>
    <property type="match status" value="1"/>
</dbReference>
<dbReference type="Gene3D" id="3.30.360.10">
    <property type="entry name" value="Dihydrodipicolinate Reductase, domain 2"/>
    <property type="match status" value="1"/>
</dbReference>
<dbReference type="SUPFAM" id="SSF55347">
    <property type="entry name" value="Glyceraldehyde-3-phosphate dehydrogenase-like, C-terminal domain"/>
    <property type="match status" value="1"/>
</dbReference>
<dbReference type="Gene3D" id="3.40.50.720">
    <property type="entry name" value="NAD(P)-binding Rossmann-like Domain"/>
    <property type="match status" value="1"/>
</dbReference>
<evidence type="ECO:0000259" key="2">
    <source>
        <dbReference type="Pfam" id="PF01408"/>
    </source>
</evidence>
<accession>A0A7C4AGP5</accession>
<evidence type="ECO:0000313" key="4">
    <source>
        <dbReference type="EMBL" id="HGG92320.1"/>
    </source>
</evidence>
<evidence type="ECO:0000256" key="1">
    <source>
        <dbReference type="ARBA" id="ARBA00023002"/>
    </source>
</evidence>
<dbReference type="GO" id="GO:0000166">
    <property type="term" value="F:nucleotide binding"/>
    <property type="evidence" value="ECO:0007669"/>
    <property type="project" value="InterPro"/>
</dbReference>
<protein>
    <submittedName>
        <fullName evidence="4">Gfo/Idh/MocA family oxidoreductase</fullName>
    </submittedName>
</protein>
<dbReference type="InterPro" id="IPR055170">
    <property type="entry name" value="GFO_IDH_MocA-like_dom"/>
</dbReference>
<comment type="caution">
    <text evidence="4">The sequence shown here is derived from an EMBL/GenBank/DDBJ whole genome shotgun (WGS) entry which is preliminary data.</text>
</comment>
<dbReference type="Pfam" id="PF01408">
    <property type="entry name" value="GFO_IDH_MocA"/>
    <property type="match status" value="1"/>
</dbReference>
<dbReference type="PANTHER" id="PTHR43818">
    <property type="entry name" value="BCDNA.GH03377"/>
    <property type="match status" value="1"/>
</dbReference>
<dbReference type="EMBL" id="DSRP01000355">
    <property type="protein sequence ID" value="HGG92320.1"/>
    <property type="molecule type" value="Genomic_DNA"/>
</dbReference>
<name>A0A7C4AGP5_9BACT</name>
<feature type="domain" description="Gfo/Idh/MocA-like oxidoreductase N-terminal" evidence="2">
    <location>
        <begin position="3"/>
        <end position="114"/>
    </location>
</feature>
<dbReference type="SUPFAM" id="SSF51735">
    <property type="entry name" value="NAD(P)-binding Rossmann-fold domains"/>
    <property type="match status" value="1"/>
</dbReference>
<dbReference type="Pfam" id="PF22725">
    <property type="entry name" value="GFO_IDH_MocA_C3"/>
    <property type="match status" value="1"/>
</dbReference>
<dbReference type="InterPro" id="IPR000683">
    <property type="entry name" value="Gfo/Idh/MocA-like_OxRdtase_N"/>
</dbReference>
<dbReference type="AlphaFoldDB" id="A0A7C4AGP5"/>
<keyword evidence="1" id="KW-0560">Oxidoreductase</keyword>
<dbReference type="InterPro" id="IPR050463">
    <property type="entry name" value="Gfo/Idh/MocA_oxidrdct_glycsds"/>
</dbReference>
<reference evidence="4" key="1">
    <citation type="journal article" date="2020" name="mSystems">
        <title>Genome- and Community-Level Interaction Insights into Carbon Utilization and Element Cycling Functions of Hydrothermarchaeota in Hydrothermal Sediment.</title>
        <authorList>
            <person name="Zhou Z."/>
            <person name="Liu Y."/>
            <person name="Xu W."/>
            <person name="Pan J."/>
            <person name="Luo Z.H."/>
            <person name="Li M."/>
        </authorList>
    </citation>
    <scope>NUCLEOTIDE SEQUENCE [LARGE SCALE GENOMIC DNA]</scope>
    <source>
        <strain evidence="4">SpSt-413</strain>
    </source>
</reference>
<sequence>MTLRAAVIGLGVGERHVDGYRAHPGCEVAALCDFSPEKLAEVGARHPGVRLTTDPDEILDDPSIDVVSIASWDNFHADQIVRAVRAGKHVFAEKPLCLTRPELDAVTLALRENPDVHLASNLILRLCPRFRELKRRVAAGDLGRVYYMEADYNYGRIHKIVDGWRGAIDYYSVFLGGAVHMVDLLLWLTGGTVTEVSAMGNNLSTAGTPFRHNDLTVALLRFADGAVAKVCANFACVASHFHRLTLYGDKATFENTPEKGLLTISRDHDAIPLVLDQPYPGAAKGELVAQYVARLLNGDRQVLLAHREGVLAAMRVCLAVEDSVRLGRPVAVE</sequence>
<evidence type="ECO:0000259" key="3">
    <source>
        <dbReference type="Pfam" id="PF22725"/>
    </source>
</evidence>
<gene>
    <name evidence="4" type="ORF">ENR59_05135</name>
</gene>
<feature type="domain" description="GFO/IDH/MocA-like oxidoreductase" evidence="3">
    <location>
        <begin position="130"/>
        <end position="254"/>
    </location>
</feature>
<dbReference type="InterPro" id="IPR036291">
    <property type="entry name" value="NAD(P)-bd_dom_sf"/>
</dbReference>